<organism evidence="1 2">
    <name type="scientific">Panaeolus cyanescens</name>
    <dbReference type="NCBI Taxonomy" id="181874"/>
    <lineage>
        <taxon>Eukaryota</taxon>
        <taxon>Fungi</taxon>
        <taxon>Dikarya</taxon>
        <taxon>Basidiomycota</taxon>
        <taxon>Agaricomycotina</taxon>
        <taxon>Agaricomycetes</taxon>
        <taxon>Agaricomycetidae</taxon>
        <taxon>Agaricales</taxon>
        <taxon>Agaricineae</taxon>
        <taxon>Galeropsidaceae</taxon>
        <taxon>Panaeolus</taxon>
    </lineage>
</organism>
<dbReference type="Proteomes" id="UP000284842">
    <property type="component" value="Unassembled WGS sequence"/>
</dbReference>
<name>A0A409Y8F6_9AGAR</name>
<accession>A0A409Y8F6</accession>
<reference evidence="1 2" key="1">
    <citation type="journal article" date="2018" name="Evol. Lett.">
        <title>Horizontal gene cluster transfer increased hallucinogenic mushroom diversity.</title>
        <authorList>
            <person name="Reynolds H.T."/>
            <person name="Vijayakumar V."/>
            <person name="Gluck-Thaler E."/>
            <person name="Korotkin H.B."/>
            <person name="Matheny P.B."/>
            <person name="Slot J.C."/>
        </authorList>
    </citation>
    <scope>NUCLEOTIDE SEQUENCE [LARGE SCALE GENOMIC DNA]</scope>
    <source>
        <strain evidence="1 2">2629</strain>
    </source>
</reference>
<keyword evidence="2" id="KW-1185">Reference proteome</keyword>
<dbReference type="AlphaFoldDB" id="A0A409Y8F6"/>
<dbReference type="InterPro" id="IPR032675">
    <property type="entry name" value="LRR_dom_sf"/>
</dbReference>
<evidence type="ECO:0000313" key="2">
    <source>
        <dbReference type="Proteomes" id="UP000284842"/>
    </source>
</evidence>
<protein>
    <recommendedName>
        <fullName evidence="3">F-box domain-containing protein</fullName>
    </recommendedName>
</protein>
<evidence type="ECO:0008006" key="3">
    <source>
        <dbReference type="Google" id="ProtNLM"/>
    </source>
</evidence>
<evidence type="ECO:0000313" key="1">
    <source>
        <dbReference type="EMBL" id="PPQ99330.1"/>
    </source>
</evidence>
<comment type="caution">
    <text evidence="1">The sequence shown here is derived from an EMBL/GenBank/DDBJ whole genome shotgun (WGS) entry which is preliminary data.</text>
</comment>
<gene>
    <name evidence="1" type="ORF">CVT24_009198</name>
</gene>
<dbReference type="InParanoid" id="A0A409Y8F6"/>
<dbReference type="SUPFAM" id="SSF52047">
    <property type="entry name" value="RNI-like"/>
    <property type="match status" value="1"/>
</dbReference>
<dbReference type="OrthoDB" id="10546721at2759"/>
<dbReference type="EMBL" id="NHTK01001363">
    <property type="protein sequence ID" value="PPQ99330.1"/>
    <property type="molecule type" value="Genomic_DNA"/>
</dbReference>
<dbReference type="Gene3D" id="3.80.10.10">
    <property type="entry name" value="Ribonuclease Inhibitor"/>
    <property type="match status" value="1"/>
</dbReference>
<proteinExistence type="predicted"/>
<sequence length="253" mass="29066">MSNDSSIQPAQRIFNELSLTLQQSDIRLESLETNLISRHMIDYLHSYSGTLRSLKIVHPEELVQYRDVLRIVTKHASSLRHLELYHKDWTIIPPSIDALSQCKNLRTLSIGLMGAFYNGERLREGDLPQLMENASRLPHLKKILLEFVDLDNCHVVAPIHDAVRIFLRRFRSPISAAKPPDMIFQKYTYTSVADPSGTSWAYQGDDISEEDDYLRAPLDEDEWPDDVIVIRRCWELLGGDANTILIHTPSQET</sequence>